<dbReference type="Proteomes" id="UP000001542">
    <property type="component" value="Unassembled WGS sequence"/>
</dbReference>
<dbReference type="STRING" id="5722.A2F0E8"/>
<feature type="repeat" description="ANK" evidence="1">
    <location>
        <begin position="184"/>
        <end position="216"/>
    </location>
</feature>
<sequence length="342" mass="39022">MIFDDENTIYKAIMNDDKESFIAFTEKKEFDKNQCIESELYPESEEGYSFLELCCYHGAVDCFKFLRTKFNALITERCLSLSFLGGNPDIMSECLKMQKPFQKCMEYAIISHNIDFVTFLMNEYKLNINLECCYQYNNLEVFLIYLDQTKNFNTCLISSPCFHIPSLCEYLISQKADVNAKNEQGKTPLHCAVECSDKVIAKLLISHGADVNSNKYIFGAPLRYAIYYKDKEMVEFLLSNGADPKQKDLESESLLQCAINRNQKEIVELFIAKGVNINEIYASGETALHIAAASNNKEITELLIAHGVNIYAKDKNGETPLQIAEERNNEEVALLLKLHIKA</sequence>
<dbReference type="SMR" id="A2F0E8"/>
<reference evidence="3" key="2">
    <citation type="journal article" date="2007" name="Science">
        <title>Draft genome sequence of the sexually transmitted pathogen Trichomonas vaginalis.</title>
        <authorList>
            <person name="Carlton J.M."/>
            <person name="Hirt R.P."/>
            <person name="Silva J.C."/>
            <person name="Delcher A.L."/>
            <person name="Schatz M."/>
            <person name="Zhao Q."/>
            <person name="Wortman J.R."/>
            <person name="Bidwell S.L."/>
            <person name="Alsmark U.C.M."/>
            <person name="Besteiro S."/>
            <person name="Sicheritz-Ponten T."/>
            <person name="Noel C.J."/>
            <person name="Dacks J.B."/>
            <person name="Foster P.G."/>
            <person name="Simillion C."/>
            <person name="Van de Peer Y."/>
            <person name="Miranda-Saavedra D."/>
            <person name="Barton G.J."/>
            <person name="Westrop G.D."/>
            <person name="Mueller S."/>
            <person name="Dessi D."/>
            <person name="Fiori P.L."/>
            <person name="Ren Q."/>
            <person name="Paulsen I."/>
            <person name="Zhang H."/>
            <person name="Bastida-Corcuera F.D."/>
            <person name="Simoes-Barbosa A."/>
            <person name="Brown M.T."/>
            <person name="Hayes R.D."/>
            <person name="Mukherjee M."/>
            <person name="Okumura C.Y."/>
            <person name="Schneider R."/>
            <person name="Smith A.J."/>
            <person name="Vanacova S."/>
            <person name="Villalvazo M."/>
            <person name="Haas B.J."/>
            <person name="Pertea M."/>
            <person name="Feldblyum T.V."/>
            <person name="Utterback T.R."/>
            <person name="Shu C.L."/>
            <person name="Osoegawa K."/>
            <person name="de Jong P.J."/>
            <person name="Hrdy I."/>
            <person name="Horvathova L."/>
            <person name="Zubacova Z."/>
            <person name="Dolezal P."/>
            <person name="Malik S.B."/>
            <person name="Logsdon J.M. Jr."/>
            <person name="Henze K."/>
            <person name="Gupta A."/>
            <person name="Wang C.C."/>
            <person name="Dunne R.L."/>
            <person name="Upcroft J.A."/>
            <person name="Upcroft P."/>
            <person name="White O."/>
            <person name="Salzberg S.L."/>
            <person name="Tang P."/>
            <person name="Chiu C.-H."/>
            <person name="Lee Y.-S."/>
            <person name="Embley T.M."/>
            <person name="Coombs G.H."/>
            <person name="Mottram J.C."/>
            <person name="Tachezy J."/>
            <person name="Fraser-Liggett C.M."/>
            <person name="Johnson P.J."/>
        </authorList>
    </citation>
    <scope>NUCLEOTIDE SEQUENCE [LARGE SCALE GENOMIC DNA]</scope>
    <source>
        <strain evidence="3">G3</strain>
    </source>
</reference>
<dbReference type="InterPro" id="IPR020683">
    <property type="entry name" value="DUF3447"/>
</dbReference>
<evidence type="ECO:0000259" key="2">
    <source>
        <dbReference type="Pfam" id="PF11929"/>
    </source>
</evidence>
<feature type="repeat" description="ANK" evidence="1">
    <location>
        <begin position="221"/>
        <end position="249"/>
    </location>
</feature>
<dbReference type="PROSITE" id="PS50297">
    <property type="entry name" value="ANK_REP_REGION"/>
    <property type="match status" value="2"/>
</dbReference>
<feature type="repeat" description="ANK" evidence="1">
    <location>
        <begin position="283"/>
        <end position="315"/>
    </location>
</feature>
<reference evidence="3" key="1">
    <citation type="submission" date="2006-10" db="EMBL/GenBank/DDBJ databases">
        <authorList>
            <person name="Amadeo P."/>
            <person name="Zhao Q."/>
            <person name="Wortman J."/>
            <person name="Fraser-Liggett C."/>
            <person name="Carlton J."/>
        </authorList>
    </citation>
    <scope>NUCLEOTIDE SEQUENCE</scope>
    <source>
        <strain evidence="3">G3</strain>
    </source>
</reference>
<dbReference type="EMBL" id="DS113561">
    <property type="protein sequence ID" value="EAY01643.1"/>
    <property type="molecule type" value="Genomic_DNA"/>
</dbReference>
<dbReference type="AlphaFoldDB" id="A2F0E8"/>
<dbReference type="PANTHER" id="PTHR24182:SF13">
    <property type="entry name" value="LD18443P"/>
    <property type="match status" value="1"/>
</dbReference>
<feature type="domain" description="DUF3447" evidence="2">
    <location>
        <begin position="70"/>
        <end position="145"/>
    </location>
</feature>
<proteinExistence type="predicted"/>
<dbReference type="KEGG" id="tva:4759470"/>
<dbReference type="VEuPathDB" id="TrichDB:TVAG_292760"/>
<dbReference type="PROSITE" id="PS50088">
    <property type="entry name" value="ANK_REPEAT"/>
    <property type="match status" value="3"/>
</dbReference>
<dbReference type="SUPFAM" id="SSF48403">
    <property type="entry name" value="Ankyrin repeat"/>
    <property type="match status" value="2"/>
</dbReference>
<dbReference type="PANTHER" id="PTHR24182">
    <property type="entry name" value="ANKYRIN REPEAT AND SOCS BOX CONTAINING 4"/>
    <property type="match status" value="1"/>
</dbReference>
<dbReference type="VEuPathDB" id="TrichDB:TVAGG3_0216630"/>
<dbReference type="eggNOG" id="KOG4177">
    <property type="taxonomic scope" value="Eukaryota"/>
</dbReference>
<evidence type="ECO:0000313" key="3">
    <source>
        <dbReference type="EMBL" id="EAY01643.1"/>
    </source>
</evidence>
<evidence type="ECO:0000256" key="1">
    <source>
        <dbReference type="PROSITE-ProRule" id="PRU00023"/>
    </source>
</evidence>
<dbReference type="InParanoid" id="A2F0E8"/>
<protein>
    <submittedName>
        <fullName evidence="3">Ankyrin repeat protein, putative</fullName>
    </submittedName>
</protein>
<dbReference type="OrthoDB" id="21416at2759"/>
<keyword evidence="1" id="KW-0040">ANK repeat</keyword>
<keyword evidence="4" id="KW-1185">Reference proteome</keyword>
<dbReference type="Pfam" id="PF11929">
    <property type="entry name" value="DUF3447"/>
    <property type="match status" value="1"/>
</dbReference>
<dbReference type="InterPro" id="IPR036770">
    <property type="entry name" value="Ankyrin_rpt-contain_sf"/>
</dbReference>
<dbReference type="InterPro" id="IPR002110">
    <property type="entry name" value="Ankyrin_rpt"/>
</dbReference>
<dbReference type="Pfam" id="PF12796">
    <property type="entry name" value="Ank_2"/>
    <property type="match status" value="2"/>
</dbReference>
<accession>A2F0E8</accession>
<evidence type="ECO:0000313" key="4">
    <source>
        <dbReference type="Proteomes" id="UP000001542"/>
    </source>
</evidence>
<name>A2F0E8_TRIV3</name>
<dbReference type="Gene3D" id="1.25.40.20">
    <property type="entry name" value="Ankyrin repeat-containing domain"/>
    <property type="match status" value="1"/>
</dbReference>
<dbReference type="RefSeq" id="XP_001330375.1">
    <property type="nucleotide sequence ID" value="XM_001330340.1"/>
</dbReference>
<gene>
    <name evidence="3" type="ORF">TVAG_292760</name>
</gene>
<dbReference type="SMART" id="SM00248">
    <property type="entry name" value="ANK"/>
    <property type="match status" value="7"/>
</dbReference>
<organism evidence="3 4">
    <name type="scientific">Trichomonas vaginalis (strain ATCC PRA-98 / G3)</name>
    <dbReference type="NCBI Taxonomy" id="412133"/>
    <lineage>
        <taxon>Eukaryota</taxon>
        <taxon>Metamonada</taxon>
        <taxon>Parabasalia</taxon>
        <taxon>Trichomonadida</taxon>
        <taxon>Trichomonadidae</taxon>
        <taxon>Trichomonas</taxon>
    </lineage>
</organism>